<dbReference type="Proteomes" id="UP000663829">
    <property type="component" value="Unassembled WGS sequence"/>
</dbReference>
<organism evidence="1 3">
    <name type="scientific">Didymodactylos carnosus</name>
    <dbReference type="NCBI Taxonomy" id="1234261"/>
    <lineage>
        <taxon>Eukaryota</taxon>
        <taxon>Metazoa</taxon>
        <taxon>Spiralia</taxon>
        <taxon>Gnathifera</taxon>
        <taxon>Rotifera</taxon>
        <taxon>Eurotatoria</taxon>
        <taxon>Bdelloidea</taxon>
        <taxon>Philodinida</taxon>
        <taxon>Philodinidae</taxon>
        <taxon>Didymodactylos</taxon>
    </lineage>
</organism>
<protein>
    <recommendedName>
        <fullName evidence="4">PA14 domain-containing protein</fullName>
    </recommendedName>
</protein>
<name>A0A815YZJ5_9BILA</name>
<dbReference type="EMBL" id="CAJNOQ010030997">
    <property type="protein sequence ID" value="CAF1577571.1"/>
    <property type="molecule type" value="Genomic_DNA"/>
</dbReference>
<evidence type="ECO:0000313" key="2">
    <source>
        <dbReference type="EMBL" id="CAF4443467.1"/>
    </source>
</evidence>
<evidence type="ECO:0000313" key="3">
    <source>
        <dbReference type="Proteomes" id="UP000663829"/>
    </source>
</evidence>
<proteinExistence type="predicted"/>
<keyword evidence="3" id="KW-1185">Reference proteome</keyword>
<accession>A0A815YZJ5</accession>
<reference evidence="1" key="1">
    <citation type="submission" date="2021-02" db="EMBL/GenBank/DDBJ databases">
        <authorList>
            <person name="Nowell W R."/>
        </authorList>
    </citation>
    <scope>NUCLEOTIDE SEQUENCE</scope>
</reference>
<dbReference type="AlphaFoldDB" id="A0A815YZJ5"/>
<dbReference type="Proteomes" id="UP000681722">
    <property type="component" value="Unassembled WGS sequence"/>
</dbReference>
<evidence type="ECO:0008006" key="4">
    <source>
        <dbReference type="Google" id="ProtNLM"/>
    </source>
</evidence>
<sequence length="195" mass="21324">MRVSHHSNDTKIFEFYTIRNFVGGRGVQIYRDSVLTSQTSLSSSTPPSPSANAVQSWSDDAQYISSSTTSETVWIIGFLFVPKTATFTFTLQTNGSSALFLSTNDTRANQVKIADSSSLESSAIILQNNTNYYFQAIGSRSGGGLQLSVQARMHETLLTGTTSSLVQNEIQNINVSASVTPAHQVRLQKHLRIHT</sequence>
<dbReference type="EMBL" id="CAJOBC010096903">
    <property type="protein sequence ID" value="CAF4443467.1"/>
    <property type="molecule type" value="Genomic_DNA"/>
</dbReference>
<evidence type="ECO:0000313" key="1">
    <source>
        <dbReference type="EMBL" id="CAF1577571.1"/>
    </source>
</evidence>
<comment type="caution">
    <text evidence="1">The sequence shown here is derived from an EMBL/GenBank/DDBJ whole genome shotgun (WGS) entry which is preliminary data.</text>
</comment>
<gene>
    <name evidence="1" type="ORF">GPM918_LOCUS40847</name>
    <name evidence="2" type="ORF">SRO942_LOCUS41830</name>
</gene>